<evidence type="ECO:0000256" key="1">
    <source>
        <dbReference type="SAM" id="Coils"/>
    </source>
</evidence>
<keyword evidence="1" id="KW-0175">Coiled coil</keyword>
<feature type="coiled-coil region" evidence="1">
    <location>
        <begin position="47"/>
        <end position="74"/>
    </location>
</feature>
<organism evidence="2 3">
    <name type="scientific">[Clostridium] asparagiforme DSM 15981</name>
    <dbReference type="NCBI Taxonomy" id="518636"/>
    <lineage>
        <taxon>Bacteria</taxon>
        <taxon>Bacillati</taxon>
        <taxon>Bacillota</taxon>
        <taxon>Clostridia</taxon>
        <taxon>Lachnospirales</taxon>
        <taxon>Lachnospiraceae</taxon>
        <taxon>Enterocloster</taxon>
    </lineage>
</organism>
<protein>
    <submittedName>
        <fullName evidence="2">Uncharacterized protein</fullName>
    </submittedName>
</protein>
<reference evidence="2 3" key="1">
    <citation type="submission" date="2009-02" db="EMBL/GenBank/DDBJ databases">
        <title>Draft genome sequence of Clostridium asparagiforme (DSM 15981).</title>
        <authorList>
            <person name="Sudarsanam P."/>
            <person name="Ley R."/>
            <person name="Guruge J."/>
            <person name="Turnbaugh P.J."/>
            <person name="Mahowald M."/>
            <person name="Liep D."/>
            <person name="Gordon J."/>
        </authorList>
    </citation>
    <scope>NUCLEOTIDE SEQUENCE [LARGE SCALE GENOMIC DNA]</scope>
    <source>
        <strain evidence="2 3">DSM 15981</strain>
    </source>
</reference>
<dbReference type="Proteomes" id="UP000004756">
    <property type="component" value="Unassembled WGS sequence"/>
</dbReference>
<accession>C0D701</accession>
<evidence type="ECO:0000313" key="3">
    <source>
        <dbReference type="Proteomes" id="UP000004756"/>
    </source>
</evidence>
<comment type="caution">
    <text evidence="2">The sequence shown here is derived from an EMBL/GenBank/DDBJ whole genome shotgun (WGS) entry which is preliminary data.</text>
</comment>
<dbReference type="RefSeq" id="WP_007716167.1">
    <property type="nucleotide sequence ID" value="NZ_CP102272.1"/>
</dbReference>
<evidence type="ECO:0000313" key="2">
    <source>
        <dbReference type="EMBL" id="EEG52887.1"/>
    </source>
</evidence>
<gene>
    <name evidence="2" type="ORF">CLOSTASPAR_05048</name>
</gene>
<sequence>MLTKKEVSAFLDRMEEQAFKTVKESYADAVKAEEQRIFELTKAPEIVEGMQQLMDELVKRNENLNEELKRSSGMKYCDDAYHGMNYYLSRIQSISDVVLECVMFESKKLGRLRSDYSETRRKITANYAAIRAELKNKSKAAQCVEYLREVGFNVSELEKPKCTELAVALDKRYLFIGIKEENR</sequence>
<name>C0D701_9FIRM</name>
<proteinExistence type="predicted"/>
<dbReference type="AlphaFoldDB" id="C0D701"/>
<dbReference type="EMBL" id="ACCJ01000417">
    <property type="protein sequence ID" value="EEG52887.1"/>
    <property type="molecule type" value="Genomic_DNA"/>
</dbReference>
<dbReference type="HOGENOM" id="CLU_1472738_0_0_9"/>
<keyword evidence="3" id="KW-1185">Reference proteome</keyword>